<dbReference type="Proteomes" id="UP001183176">
    <property type="component" value="Unassembled WGS sequence"/>
</dbReference>
<comment type="subcellular location">
    <subcellularLocation>
        <location evidence="1">Membrane</location>
        <topology evidence="1">Multi-pass membrane protein</topology>
    </subcellularLocation>
</comment>
<dbReference type="InterPro" id="IPR003362">
    <property type="entry name" value="Bact_transf"/>
</dbReference>
<reference evidence="10" key="1">
    <citation type="submission" date="2023-07" db="EMBL/GenBank/DDBJ databases">
        <title>30 novel species of actinomycetes from the DSMZ collection.</title>
        <authorList>
            <person name="Nouioui I."/>
        </authorList>
    </citation>
    <scope>NUCLEOTIDE SEQUENCE [LARGE SCALE GENOMIC DNA]</scope>
    <source>
        <strain evidence="10">DSM 44399</strain>
    </source>
</reference>
<keyword evidence="5 7" id="KW-1133">Transmembrane helix</keyword>
<keyword evidence="6 7" id="KW-0472">Membrane</keyword>
<feature type="transmembrane region" description="Helical" evidence="7">
    <location>
        <begin position="15"/>
        <end position="37"/>
    </location>
</feature>
<feature type="transmembrane region" description="Helical" evidence="7">
    <location>
        <begin position="294"/>
        <end position="315"/>
    </location>
</feature>
<evidence type="ECO:0000256" key="5">
    <source>
        <dbReference type="ARBA" id="ARBA00022989"/>
    </source>
</evidence>
<name>A0ABU2JA42_9ACTN</name>
<dbReference type="EC" id="2.7.8.-" evidence="9"/>
<accession>A0ABU2JA42</accession>
<protein>
    <submittedName>
        <fullName evidence="9">Sugar transferase</fullName>
        <ecNumber evidence="9">2.7.8.-</ecNumber>
    </submittedName>
</protein>
<feature type="transmembrane region" description="Helical" evidence="7">
    <location>
        <begin position="110"/>
        <end position="132"/>
    </location>
</feature>
<proteinExistence type="inferred from homology"/>
<evidence type="ECO:0000313" key="10">
    <source>
        <dbReference type="Proteomes" id="UP001183176"/>
    </source>
</evidence>
<dbReference type="InterPro" id="IPR017475">
    <property type="entry name" value="EPS_sugar_tfrase"/>
</dbReference>
<dbReference type="EMBL" id="JAVREH010000011">
    <property type="protein sequence ID" value="MDT0261850.1"/>
    <property type="molecule type" value="Genomic_DNA"/>
</dbReference>
<comment type="caution">
    <text evidence="9">The sequence shown here is derived from an EMBL/GenBank/DDBJ whole genome shotgun (WGS) entry which is preliminary data.</text>
</comment>
<evidence type="ECO:0000313" key="9">
    <source>
        <dbReference type="EMBL" id="MDT0261850.1"/>
    </source>
</evidence>
<keyword evidence="4 7" id="KW-0812">Transmembrane</keyword>
<keyword evidence="10" id="KW-1185">Reference proteome</keyword>
<dbReference type="PANTHER" id="PTHR30576">
    <property type="entry name" value="COLANIC BIOSYNTHESIS UDP-GLUCOSE LIPID CARRIER TRANSFERASE"/>
    <property type="match status" value="1"/>
</dbReference>
<feature type="domain" description="Bacterial sugar transferase" evidence="8">
    <location>
        <begin position="287"/>
        <end position="475"/>
    </location>
</feature>
<dbReference type="PANTHER" id="PTHR30576:SF10">
    <property type="entry name" value="SLL5057 PROTEIN"/>
    <property type="match status" value="1"/>
</dbReference>
<evidence type="ECO:0000256" key="4">
    <source>
        <dbReference type="ARBA" id="ARBA00022692"/>
    </source>
</evidence>
<dbReference type="Pfam" id="PF02397">
    <property type="entry name" value="Bac_transf"/>
    <property type="match status" value="1"/>
</dbReference>
<feature type="transmembrane region" description="Helical" evidence="7">
    <location>
        <begin position="49"/>
        <end position="66"/>
    </location>
</feature>
<dbReference type="GO" id="GO:0016740">
    <property type="term" value="F:transferase activity"/>
    <property type="evidence" value="ECO:0007669"/>
    <property type="project" value="UniProtKB-KW"/>
</dbReference>
<dbReference type="RefSeq" id="WP_311423003.1">
    <property type="nucleotide sequence ID" value="NZ_JAVREH010000011.1"/>
</dbReference>
<feature type="transmembrane region" description="Helical" evidence="7">
    <location>
        <begin position="87"/>
        <end position="104"/>
    </location>
</feature>
<keyword evidence="3 9" id="KW-0808">Transferase</keyword>
<sequence>MSQPAKRRAKWFRRYQLSLVIVDLLAATAAVVASFAFRFGSVDDSAGGRFYLVLTALAPVAWVAAVSTNRGYEARFVGVGATEFQRIFQAFLQLTAVVAFTSFVTKADLARGFVLLALPLALLFTIIGRYGARKWLHRQRGSGRALSSVLVVGDASAIEDFTSMVRRDRYAGMRVVGACVPGELAIDEVTITTLNAIDVPILGDVDCIRAAVSISQADTVAVVSSGVLGPEKLRSISWQLEGTSTDLVVSPGLTEVAGPRLHIRPVAGLPLLHVEEPQFTGFRRVLKGAFDRSVAALALLLLSPLFLVLAVAVQVSSPGPALFRQVRVGRAGGTFLMLKFRSMYTDAEARLAGLRGHSHHGDGLLFKMRDDPRVTPVGRFLRKYSLDELPQLVNVVRGTMSLVGPRPPLPLEVARYEDHVHRRLLVKPGLTGLWQVSGRSDLSWEESVRLDLRYVENWSLAEDLLILWKTARAVIAGSGAY</sequence>
<comment type="similarity">
    <text evidence="2">Belongs to the bacterial sugar transferase family.</text>
</comment>
<evidence type="ECO:0000256" key="2">
    <source>
        <dbReference type="ARBA" id="ARBA00006464"/>
    </source>
</evidence>
<evidence type="ECO:0000256" key="7">
    <source>
        <dbReference type="SAM" id="Phobius"/>
    </source>
</evidence>
<gene>
    <name evidence="9" type="ORF">RM423_10620</name>
</gene>
<evidence type="ECO:0000256" key="6">
    <source>
        <dbReference type="ARBA" id="ARBA00023136"/>
    </source>
</evidence>
<organism evidence="9 10">
    <name type="scientific">Jatrophihabitans lederbergiae</name>
    <dbReference type="NCBI Taxonomy" id="3075547"/>
    <lineage>
        <taxon>Bacteria</taxon>
        <taxon>Bacillati</taxon>
        <taxon>Actinomycetota</taxon>
        <taxon>Actinomycetes</taxon>
        <taxon>Jatrophihabitantales</taxon>
        <taxon>Jatrophihabitantaceae</taxon>
        <taxon>Jatrophihabitans</taxon>
    </lineage>
</organism>
<evidence type="ECO:0000256" key="3">
    <source>
        <dbReference type="ARBA" id="ARBA00022679"/>
    </source>
</evidence>
<evidence type="ECO:0000256" key="1">
    <source>
        <dbReference type="ARBA" id="ARBA00004141"/>
    </source>
</evidence>
<evidence type="ECO:0000259" key="8">
    <source>
        <dbReference type="Pfam" id="PF02397"/>
    </source>
</evidence>
<dbReference type="NCBIfam" id="TIGR03025">
    <property type="entry name" value="EPS_sugtrans"/>
    <property type="match status" value="1"/>
</dbReference>